<proteinExistence type="predicted"/>
<keyword evidence="1" id="KW-1185">Reference proteome</keyword>
<protein>
    <submittedName>
        <fullName evidence="2">Uncharacterized protein LOC109114147</fullName>
    </submittedName>
</protein>
<evidence type="ECO:0000313" key="1">
    <source>
        <dbReference type="Proteomes" id="UP000189703"/>
    </source>
</evidence>
<dbReference type="InParanoid" id="A0A1U8Q1J6"/>
<dbReference type="AlphaFoldDB" id="A0A1U8Q1J6"/>
<evidence type="ECO:0000313" key="2">
    <source>
        <dbReference type="RefSeq" id="XP_019051905.1"/>
    </source>
</evidence>
<dbReference type="PANTHER" id="PTHR11439:SF455">
    <property type="entry name" value="RLK (RECEPTOR-LIKE PROTEIN KINASE) 8, PUTATIVE-RELATED"/>
    <property type="match status" value="1"/>
</dbReference>
<reference evidence="2" key="1">
    <citation type="submission" date="2025-08" db="UniProtKB">
        <authorList>
            <consortium name="RefSeq"/>
        </authorList>
    </citation>
    <scope>IDENTIFICATION</scope>
</reference>
<dbReference type="SUPFAM" id="SSF56672">
    <property type="entry name" value="DNA/RNA polymerases"/>
    <property type="match status" value="1"/>
</dbReference>
<dbReference type="KEGG" id="nnu:109114147"/>
<name>A0A1U8Q1J6_NELNU</name>
<dbReference type="OMA" id="FHILAFP"/>
<dbReference type="InterPro" id="IPR043502">
    <property type="entry name" value="DNA/RNA_pol_sf"/>
</dbReference>
<dbReference type="GeneID" id="109114147"/>
<organism evidence="1 2">
    <name type="scientific">Nelumbo nucifera</name>
    <name type="common">Sacred lotus</name>
    <dbReference type="NCBI Taxonomy" id="4432"/>
    <lineage>
        <taxon>Eukaryota</taxon>
        <taxon>Viridiplantae</taxon>
        <taxon>Streptophyta</taxon>
        <taxon>Embryophyta</taxon>
        <taxon>Tracheophyta</taxon>
        <taxon>Spermatophyta</taxon>
        <taxon>Magnoliopsida</taxon>
        <taxon>Proteales</taxon>
        <taxon>Nelumbonaceae</taxon>
        <taxon>Nelumbo</taxon>
    </lineage>
</organism>
<accession>A0A1U8Q1J6</accession>
<dbReference type="STRING" id="4432.A0A1U8Q1J6"/>
<dbReference type="RefSeq" id="XP_019051905.1">
    <property type="nucleotide sequence ID" value="XM_019196360.1"/>
</dbReference>
<dbReference type="CDD" id="cd09272">
    <property type="entry name" value="RNase_HI_RT_Ty1"/>
    <property type="match status" value="1"/>
</dbReference>
<dbReference type="Proteomes" id="UP000189703">
    <property type="component" value="Unplaced"/>
</dbReference>
<dbReference type="OrthoDB" id="850842at2759"/>
<dbReference type="PANTHER" id="PTHR11439">
    <property type="entry name" value="GAG-POL-RELATED RETROTRANSPOSON"/>
    <property type="match status" value="1"/>
</dbReference>
<sequence length="196" mass="21656">MAGAKLISSPMSTSCNLSSLQGVALPNPAEYRSIVGALQYVTLTRPDISFSVNKVCRFLHAPTDAHWSSVKRILRYLKSTLDVGLHFTPLTSLQLHAFSDANWAGCPDDHKSTDGYCVYLGPNLIAWSAKKQAIVARSSTEAEFRALANLVTELLWFQSLLTDLGFPSKMPPVSWCDNIGTSHWLLIRCFMHAPNM</sequence>
<gene>
    <name evidence="2" type="primary">LOC109114147</name>
</gene>